<dbReference type="GO" id="GO:0006364">
    <property type="term" value="P:rRNA processing"/>
    <property type="evidence" value="ECO:0007669"/>
    <property type="project" value="UniProtKB-KW"/>
</dbReference>
<comment type="subcellular location">
    <subcellularLocation>
        <location evidence="2">Nucleus</location>
    </subcellularLocation>
</comment>
<keyword evidence="9" id="KW-1185">Reference proteome</keyword>
<name>A0A8E2E8D4_9PEZI</name>
<evidence type="ECO:0000256" key="4">
    <source>
        <dbReference type="ARBA" id="ARBA00022737"/>
    </source>
</evidence>
<feature type="compositionally biased region" description="Basic and acidic residues" evidence="6">
    <location>
        <begin position="21"/>
        <end position="34"/>
    </location>
</feature>
<dbReference type="NCBIfam" id="TIGR00756">
    <property type="entry name" value="PPR"/>
    <property type="match status" value="1"/>
</dbReference>
<reference evidence="8 9" key="1">
    <citation type="journal article" date="2016" name="Nat. Commun.">
        <title>Ectomycorrhizal ecology is imprinted in the genome of the dominant symbiotic fungus Cenococcum geophilum.</title>
        <authorList>
            <consortium name="DOE Joint Genome Institute"/>
            <person name="Peter M."/>
            <person name="Kohler A."/>
            <person name="Ohm R.A."/>
            <person name="Kuo A."/>
            <person name="Krutzmann J."/>
            <person name="Morin E."/>
            <person name="Arend M."/>
            <person name="Barry K.W."/>
            <person name="Binder M."/>
            <person name="Choi C."/>
            <person name="Clum A."/>
            <person name="Copeland A."/>
            <person name="Grisel N."/>
            <person name="Haridas S."/>
            <person name="Kipfer T."/>
            <person name="LaButti K."/>
            <person name="Lindquist E."/>
            <person name="Lipzen A."/>
            <person name="Maire R."/>
            <person name="Meier B."/>
            <person name="Mihaltcheva S."/>
            <person name="Molinier V."/>
            <person name="Murat C."/>
            <person name="Poggeler S."/>
            <person name="Quandt C.A."/>
            <person name="Sperisen C."/>
            <person name="Tritt A."/>
            <person name="Tisserant E."/>
            <person name="Crous P.W."/>
            <person name="Henrissat B."/>
            <person name="Nehls U."/>
            <person name="Egli S."/>
            <person name="Spatafora J.W."/>
            <person name="Grigoriev I.V."/>
            <person name="Martin F.M."/>
        </authorList>
    </citation>
    <scope>NUCLEOTIDE SEQUENCE [LARGE SCALE GENOMIC DNA]</scope>
    <source>
        <strain evidence="8 9">CBS 459.81</strain>
    </source>
</reference>
<dbReference type="InterPro" id="IPR002885">
    <property type="entry name" value="PPR_rpt"/>
</dbReference>
<dbReference type="Proteomes" id="UP000250266">
    <property type="component" value="Unassembled WGS sequence"/>
</dbReference>
<evidence type="ECO:0000256" key="5">
    <source>
        <dbReference type="ARBA" id="ARBA00023242"/>
    </source>
</evidence>
<keyword evidence="3" id="KW-0698">rRNA processing</keyword>
<comment type="function">
    <text evidence="1">Component of the cleavage factor IA (CFIA) complex, which is involved in the endonucleolytic cleavage during polyadenylation-dependent pre-mRNA 3'-end formation.</text>
</comment>
<evidence type="ECO:0000256" key="3">
    <source>
        <dbReference type="ARBA" id="ARBA00022552"/>
    </source>
</evidence>
<dbReference type="PANTHER" id="PTHR23270:SF10">
    <property type="entry name" value="PROTEIN RRP5 HOMOLOG"/>
    <property type="match status" value="1"/>
</dbReference>
<dbReference type="SMART" id="SM00386">
    <property type="entry name" value="HAT"/>
    <property type="match status" value="5"/>
</dbReference>
<dbReference type="InterPro" id="IPR011990">
    <property type="entry name" value="TPR-like_helical_dom_sf"/>
</dbReference>
<dbReference type="Gene3D" id="1.25.40.10">
    <property type="entry name" value="Tetratricopeptide repeat domain"/>
    <property type="match status" value="1"/>
</dbReference>
<evidence type="ECO:0000256" key="2">
    <source>
        <dbReference type="ARBA" id="ARBA00004123"/>
    </source>
</evidence>
<dbReference type="InterPro" id="IPR008847">
    <property type="entry name" value="Suf"/>
</dbReference>
<keyword evidence="5" id="KW-0539">Nucleus</keyword>
<gene>
    <name evidence="8" type="ORF">K432DRAFT_383149</name>
</gene>
<evidence type="ECO:0000313" key="9">
    <source>
        <dbReference type="Proteomes" id="UP000250266"/>
    </source>
</evidence>
<keyword evidence="4" id="KW-0677">Repeat</keyword>
<dbReference type="Pfam" id="PF05843">
    <property type="entry name" value="Suf"/>
    <property type="match status" value="1"/>
</dbReference>
<dbReference type="InterPro" id="IPR045209">
    <property type="entry name" value="Rrp5"/>
</dbReference>
<protein>
    <recommendedName>
        <fullName evidence="7">Suppressor of forked domain-containing protein</fullName>
    </recommendedName>
</protein>
<evidence type="ECO:0000259" key="7">
    <source>
        <dbReference type="Pfam" id="PF05843"/>
    </source>
</evidence>
<sequence length="324" mass="37866">MQAMANESHLSAARKKKKHSKPEIKVDRTGELDKNGPQSVADFERLLLGQPNSAELWVRYMVFQRELNEIEKSRQIARRALSSIFPREEREKLDVWTALLHLENDFSSDETVEDVFKEACQYNDAREMHDRLIKIYVLSGKLDKADKLYQSMMKNKSFNPDPALWLSYATFLMSTLAPPSLTRARALLQRATQSVPMNLHRYLTTKFGAMEFKSPNGDAERGRTIFEGLISAWPKKYDLWDIYVELERAHGMKENARQLYKRMAKAKMNRRRAMVVFKRWLEFEEAEGNAKEMKRVKALRQEWEERKDGPKEESQLAARSLSTI</sequence>
<dbReference type="InterPro" id="IPR003107">
    <property type="entry name" value="HAT"/>
</dbReference>
<dbReference type="GO" id="GO:0003723">
    <property type="term" value="F:RNA binding"/>
    <property type="evidence" value="ECO:0007669"/>
    <property type="project" value="TreeGrafter"/>
</dbReference>
<dbReference type="AlphaFoldDB" id="A0A8E2E8D4"/>
<dbReference type="SUPFAM" id="SSF48452">
    <property type="entry name" value="TPR-like"/>
    <property type="match status" value="2"/>
</dbReference>
<evidence type="ECO:0000256" key="1">
    <source>
        <dbReference type="ARBA" id="ARBA00002863"/>
    </source>
</evidence>
<dbReference type="EMBL" id="KV745010">
    <property type="protein sequence ID" value="OCK79351.1"/>
    <property type="molecule type" value="Genomic_DNA"/>
</dbReference>
<proteinExistence type="predicted"/>
<accession>A0A8E2E8D4</accession>
<feature type="compositionally biased region" description="Basic and acidic residues" evidence="6">
    <location>
        <begin position="302"/>
        <end position="314"/>
    </location>
</feature>
<organism evidence="8 9">
    <name type="scientific">Lepidopterella palustris CBS 459.81</name>
    <dbReference type="NCBI Taxonomy" id="1314670"/>
    <lineage>
        <taxon>Eukaryota</taxon>
        <taxon>Fungi</taxon>
        <taxon>Dikarya</taxon>
        <taxon>Ascomycota</taxon>
        <taxon>Pezizomycotina</taxon>
        <taxon>Dothideomycetes</taxon>
        <taxon>Pleosporomycetidae</taxon>
        <taxon>Mytilinidiales</taxon>
        <taxon>Argynnaceae</taxon>
        <taxon>Lepidopterella</taxon>
    </lineage>
</organism>
<feature type="domain" description="Suppressor of forked" evidence="7">
    <location>
        <begin position="114"/>
        <end position="303"/>
    </location>
</feature>
<evidence type="ECO:0000313" key="8">
    <source>
        <dbReference type="EMBL" id="OCK79351.1"/>
    </source>
</evidence>
<feature type="region of interest" description="Disordered" evidence="6">
    <location>
        <begin position="302"/>
        <end position="324"/>
    </location>
</feature>
<evidence type="ECO:0000256" key="6">
    <source>
        <dbReference type="SAM" id="MobiDB-lite"/>
    </source>
</evidence>
<dbReference type="GO" id="GO:0032040">
    <property type="term" value="C:small-subunit processome"/>
    <property type="evidence" value="ECO:0007669"/>
    <property type="project" value="TreeGrafter"/>
</dbReference>
<feature type="region of interest" description="Disordered" evidence="6">
    <location>
        <begin position="1"/>
        <end position="36"/>
    </location>
</feature>
<dbReference type="PANTHER" id="PTHR23270">
    <property type="entry name" value="PROGRAMMED CELL DEATH PROTEIN 11 PRE-RRNA PROCESSING PROTEIN RRP5"/>
    <property type="match status" value="1"/>
</dbReference>
<dbReference type="OrthoDB" id="412781at2759"/>